<feature type="domain" description="Fe/B12 periplasmic-binding" evidence="1">
    <location>
        <begin position="53"/>
        <end position="302"/>
    </location>
</feature>
<reference evidence="3" key="1">
    <citation type="submission" date="2018-09" db="EMBL/GenBank/DDBJ databases">
        <title>Paracoccus onubensis nov. sp. a moderate halophilic bacterium isolated from Gruta de las Maravillas (Aracena, Spain).</title>
        <authorList>
            <person name="Jurado V."/>
            <person name="Gutierrez-Patricio S."/>
            <person name="Gonzalez-Pimentel J.L."/>
            <person name="Miller A.Z."/>
            <person name="Laiz L."/>
            <person name="Saiz-Jimenez C."/>
        </authorList>
    </citation>
    <scope>NUCLEOTIDE SEQUENCE [LARGE SCALE GENOMIC DNA]</scope>
    <source>
        <strain evidence="3">DSM 26381</strain>
    </source>
</reference>
<dbReference type="Pfam" id="PF01497">
    <property type="entry name" value="Peripla_BP_2"/>
    <property type="match status" value="1"/>
</dbReference>
<dbReference type="EMBL" id="QZEW01000037">
    <property type="protein sequence ID" value="RJL16333.1"/>
    <property type="molecule type" value="Genomic_DNA"/>
</dbReference>
<dbReference type="Gene3D" id="3.40.50.1980">
    <property type="entry name" value="Nitrogenase molybdenum iron protein domain"/>
    <property type="match status" value="2"/>
</dbReference>
<dbReference type="PROSITE" id="PS50983">
    <property type="entry name" value="FE_B12_PBP"/>
    <property type="match status" value="1"/>
</dbReference>
<keyword evidence="3" id="KW-1185">Reference proteome</keyword>
<dbReference type="InterPro" id="IPR050902">
    <property type="entry name" value="ABC_Transporter_SBP"/>
</dbReference>
<dbReference type="PANTHER" id="PTHR30535:SF34">
    <property type="entry name" value="MOLYBDATE-BINDING PROTEIN MOLA"/>
    <property type="match status" value="1"/>
</dbReference>
<dbReference type="InterPro" id="IPR002491">
    <property type="entry name" value="ABC_transptr_periplasmic_BD"/>
</dbReference>
<evidence type="ECO:0000313" key="3">
    <source>
        <dbReference type="Proteomes" id="UP000283587"/>
    </source>
</evidence>
<evidence type="ECO:0000259" key="1">
    <source>
        <dbReference type="PROSITE" id="PS50983"/>
    </source>
</evidence>
<dbReference type="PANTHER" id="PTHR30535">
    <property type="entry name" value="VITAMIN B12-BINDING PROTEIN"/>
    <property type="match status" value="1"/>
</dbReference>
<sequence>MISTAASLAPPAGRCRNGWPRLGWAEGLRPILRWLPAALILLAAPAAVAAPQRVVSMNLCTDQLAMLLAAPDQLVAISRLTRDPRMSPLAERAQALPLHHSSAEEIHLLRPDLVIAGQFTPGPVLEMLRRLGHRVEARPPANSIADIRTEITAMGNLLGREAQAAALLADFDRQLAELRDGRDRGRAALYYANGFTSGRETLAGDILAAAGYRNIADDFGITGTAALPVEQLVLAGPELLVTGATWPGHSRSEAILDHPALAHAVPRHVEVADRDWVCGTPFVLRAIRALQAPDAAQLTPPRPEPPRSAR</sequence>
<dbReference type="AlphaFoldDB" id="A0A419A7A0"/>
<organism evidence="2 3">
    <name type="scientific">Paracoccus siganidrum</name>
    <dbReference type="NCBI Taxonomy" id="1276757"/>
    <lineage>
        <taxon>Bacteria</taxon>
        <taxon>Pseudomonadati</taxon>
        <taxon>Pseudomonadota</taxon>
        <taxon>Alphaproteobacteria</taxon>
        <taxon>Rhodobacterales</taxon>
        <taxon>Paracoccaceae</taxon>
        <taxon>Paracoccus</taxon>
    </lineage>
</organism>
<evidence type="ECO:0000313" key="2">
    <source>
        <dbReference type="EMBL" id="RJL16333.1"/>
    </source>
</evidence>
<dbReference type="Proteomes" id="UP000283587">
    <property type="component" value="Unassembled WGS sequence"/>
</dbReference>
<accession>A0A419A7A0</accession>
<gene>
    <name evidence="2" type="ORF">D3P05_10385</name>
</gene>
<protein>
    <submittedName>
        <fullName evidence="2">ABC transporter substrate-binding protein</fullName>
    </submittedName>
</protein>
<comment type="caution">
    <text evidence="2">The sequence shown here is derived from an EMBL/GenBank/DDBJ whole genome shotgun (WGS) entry which is preliminary data.</text>
</comment>
<dbReference type="OrthoDB" id="1632039at2"/>
<name>A0A419A7A0_9RHOB</name>
<proteinExistence type="predicted"/>
<dbReference type="SUPFAM" id="SSF53807">
    <property type="entry name" value="Helical backbone' metal receptor"/>
    <property type="match status" value="1"/>
</dbReference>